<feature type="domain" description="tRNA/rRNA methyltransferase SpoU type" evidence="8">
    <location>
        <begin position="2"/>
        <end position="141"/>
    </location>
</feature>
<comment type="function">
    <text evidence="6">Could methylate the ribose at the nucleotide 34 wobble position in tRNA.</text>
</comment>
<dbReference type="Pfam" id="PF00588">
    <property type="entry name" value="SpoU_methylase"/>
    <property type="match status" value="1"/>
</dbReference>
<dbReference type="GO" id="GO:0002130">
    <property type="term" value="P:wobble position ribose methylation"/>
    <property type="evidence" value="ECO:0007669"/>
    <property type="project" value="TreeGrafter"/>
</dbReference>
<dbReference type="GO" id="GO:0005737">
    <property type="term" value="C:cytoplasm"/>
    <property type="evidence" value="ECO:0007669"/>
    <property type="project" value="UniProtKB-SubCell"/>
</dbReference>
<protein>
    <recommendedName>
        <fullName evidence="6">Putative tRNA (cytidine(34)-2'-O)-methyltransferase</fullName>
        <ecNumber evidence="6">2.1.1.207</ecNumber>
    </recommendedName>
    <alternativeName>
        <fullName evidence="6">tRNA (cytidine/uridine-2'-O-)-methyltransferase</fullName>
    </alternativeName>
</protein>
<dbReference type="InterPro" id="IPR016914">
    <property type="entry name" value="TrmL"/>
</dbReference>
<comment type="similarity">
    <text evidence="6">Belongs to the class IV-like SAM-binding methyltransferase superfamily. RNA methyltransferase TrmH family. TrmL subfamily.</text>
</comment>
<dbReference type="PIRSF" id="PIRSF029256">
    <property type="entry name" value="SpoU_TrmH_prd"/>
    <property type="match status" value="1"/>
</dbReference>
<dbReference type="Proteomes" id="UP000269019">
    <property type="component" value="Chromosome"/>
</dbReference>
<dbReference type="PANTHER" id="PTHR42971:SF1">
    <property type="entry name" value="TRNA (CYTIDINE(34)-2'-O)-METHYLTRANSFERASE"/>
    <property type="match status" value="1"/>
</dbReference>
<dbReference type="GO" id="GO:0042802">
    <property type="term" value="F:identical protein binding"/>
    <property type="evidence" value="ECO:0007669"/>
    <property type="project" value="UniProtKB-ARBA"/>
</dbReference>
<comment type="catalytic activity">
    <reaction evidence="6">
        <text>5-carboxymethylaminomethyluridine(34) in tRNA(Leu) + S-adenosyl-L-methionine = 5-carboxymethylaminomethyl-2'-O-methyluridine(34) in tRNA(Leu) + S-adenosyl-L-homocysteine + H(+)</text>
        <dbReference type="Rhea" id="RHEA:43088"/>
        <dbReference type="Rhea" id="RHEA-COMP:10333"/>
        <dbReference type="Rhea" id="RHEA-COMP:10334"/>
        <dbReference type="ChEBI" id="CHEBI:15378"/>
        <dbReference type="ChEBI" id="CHEBI:57856"/>
        <dbReference type="ChEBI" id="CHEBI:59789"/>
        <dbReference type="ChEBI" id="CHEBI:74508"/>
        <dbReference type="ChEBI" id="CHEBI:74511"/>
        <dbReference type="EC" id="2.1.1.207"/>
    </reaction>
</comment>
<dbReference type="InterPro" id="IPR029026">
    <property type="entry name" value="tRNA_m1G_MTases_N"/>
</dbReference>
<evidence type="ECO:0000313" key="9">
    <source>
        <dbReference type="EMBL" id="AZA14224.1"/>
    </source>
</evidence>
<accession>A0A3G6JDJ7</accession>
<dbReference type="GO" id="GO:0141102">
    <property type="term" value="F:tRNA (5-carboxymethylaminomethyluridine(34)-2'-O)-methyltransferase activity"/>
    <property type="evidence" value="ECO:0007669"/>
    <property type="project" value="RHEA"/>
</dbReference>
<evidence type="ECO:0000256" key="1">
    <source>
        <dbReference type="ARBA" id="ARBA00022490"/>
    </source>
</evidence>
<evidence type="ECO:0000256" key="7">
    <source>
        <dbReference type="PIRSR" id="PIRSR029256-1"/>
    </source>
</evidence>
<dbReference type="KEGG" id="ccho:CCHOA_09205"/>
<dbReference type="AlphaFoldDB" id="A0A3G6JDJ7"/>
<dbReference type="Gene3D" id="3.40.1280.10">
    <property type="match status" value="1"/>
</dbReference>
<dbReference type="InterPro" id="IPR001537">
    <property type="entry name" value="SpoU_MeTrfase"/>
</dbReference>
<dbReference type="PANTHER" id="PTHR42971">
    <property type="entry name" value="TRNA (CYTIDINE(34)-2'-O)-METHYLTRANSFERASE"/>
    <property type="match status" value="1"/>
</dbReference>
<keyword evidence="1 6" id="KW-0963">Cytoplasm</keyword>
<evidence type="ECO:0000313" key="10">
    <source>
        <dbReference type="Proteomes" id="UP000269019"/>
    </source>
</evidence>
<keyword evidence="5 6" id="KW-0819">tRNA processing</keyword>
<sequence length="153" mass="16590">MHIIFDQPKIPPNTGNAIRLSAITGAHLHIAGPVAFTFDDKNLRRAGLDYHDLATVTVHDNLAAAFAAIGPARVFAFTGKATVRHTDIAYEQGDVLLFGPEPTGLDDAALQHPRITEQVRIPMLPSRRSLNLSNAAAIGVYEAWRQLSFRGAV</sequence>
<gene>
    <name evidence="9" type="primary">trmL</name>
    <name evidence="9" type="ORF">CCHOA_09205</name>
</gene>
<dbReference type="EC" id="2.1.1.207" evidence="6"/>
<keyword evidence="4 6" id="KW-0949">S-adenosyl-L-methionine</keyword>
<evidence type="ECO:0000256" key="3">
    <source>
        <dbReference type="ARBA" id="ARBA00022679"/>
    </source>
</evidence>
<dbReference type="GO" id="GO:0003723">
    <property type="term" value="F:RNA binding"/>
    <property type="evidence" value="ECO:0007669"/>
    <property type="project" value="InterPro"/>
</dbReference>
<dbReference type="HAMAP" id="MF_01885">
    <property type="entry name" value="tRNA_methyltr_TrmL"/>
    <property type="match status" value="1"/>
</dbReference>
<dbReference type="EMBL" id="CP033896">
    <property type="protein sequence ID" value="AZA14224.1"/>
    <property type="molecule type" value="Genomic_DNA"/>
</dbReference>
<evidence type="ECO:0000259" key="8">
    <source>
        <dbReference type="Pfam" id="PF00588"/>
    </source>
</evidence>
<comment type="catalytic activity">
    <reaction evidence="6">
        <text>cytidine(34) in tRNA + S-adenosyl-L-methionine = 2'-O-methylcytidine(34) in tRNA + S-adenosyl-L-homocysteine + H(+)</text>
        <dbReference type="Rhea" id="RHEA:43084"/>
        <dbReference type="Rhea" id="RHEA-COMP:10331"/>
        <dbReference type="Rhea" id="RHEA-COMP:10332"/>
        <dbReference type="ChEBI" id="CHEBI:15378"/>
        <dbReference type="ChEBI" id="CHEBI:57856"/>
        <dbReference type="ChEBI" id="CHEBI:59789"/>
        <dbReference type="ChEBI" id="CHEBI:74495"/>
        <dbReference type="ChEBI" id="CHEBI:82748"/>
        <dbReference type="EC" id="2.1.1.207"/>
    </reaction>
</comment>
<evidence type="ECO:0000256" key="5">
    <source>
        <dbReference type="ARBA" id="ARBA00022694"/>
    </source>
</evidence>
<comment type="subcellular location">
    <subcellularLocation>
        <location evidence="6">Cytoplasm</location>
    </subcellularLocation>
</comment>
<dbReference type="SUPFAM" id="SSF75217">
    <property type="entry name" value="alpha/beta knot"/>
    <property type="match status" value="1"/>
</dbReference>
<name>A0A3G6JDJ7_9CORY</name>
<keyword evidence="2 6" id="KW-0489">Methyltransferase</keyword>
<dbReference type="FunFam" id="3.40.1280.10:FF:000002">
    <property type="entry name" value="Peptidylprolyl isomerase"/>
    <property type="match status" value="1"/>
</dbReference>
<keyword evidence="10" id="KW-1185">Reference proteome</keyword>
<feature type="binding site" evidence="6 7">
    <location>
        <position position="99"/>
    </location>
    <ligand>
        <name>S-adenosyl-L-methionine</name>
        <dbReference type="ChEBI" id="CHEBI:59789"/>
    </ligand>
</feature>
<evidence type="ECO:0000256" key="2">
    <source>
        <dbReference type="ARBA" id="ARBA00022603"/>
    </source>
</evidence>
<keyword evidence="3 6" id="KW-0808">Transferase</keyword>
<evidence type="ECO:0000256" key="6">
    <source>
        <dbReference type="HAMAP-Rule" id="MF_01885"/>
    </source>
</evidence>
<feature type="binding site" evidence="6 7">
    <location>
        <position position="121"/>
    </location>
    <ligand>
        <name>S-adenosyl-L-methionine</name>
        <dbReference type="ChEBI" id="CHEBI:59789"/>
    </ligand>
</feature>
<dbReference type="CDD" id="cd18094">
    <property type="entry name" value="SpoU-like_TrmL"/>
    <property type="match status" value="1"/>
</dbReference>
<organism evidence="9 10">
    <name type="scientific">Corynebacterium choanae</name>
    <dbReference type="NCBI Taxonomy" id="1862358"/>
    <lineage>
        <taxon>Bacteria</taxon>
        <taxon>Bacillati</taxon>
        <taxon>Actinomycetota</taxon>
        <taxon>Actinomycetes</taxon>
        <taxon>Mycobacteriales</taxon>
        <taxon>Corynebacteriaceae</taxon>
        <taxon>Corynebacterium</taxon>
    </lineage>
</organism>
<proteinExistence type="inferred from homology"/>
<dbReference type="GO" id="GO:0141098">
    <property type="term" value="F:tRNA (cytidine(34)-2'-O)-methyltransferase activity"/>
    <property type="evidence" value="ECO:0007669"/>
    <property type="project" value="RHEA"/>
</dbReference>
<feature type="binding site" evidence="6 7">
    <location>
        <position position="129"/>
    </location>
    <ligand>
        <name>S-adenosyl-L-methionine</name>
        <dbReference type="ChEBI" id="CHEBI:59789"/>
    </ligand>
</feature>
<dbReference type="InterPro" id="IPR029028">
    <property type="entry name" value="Alpha/beta_knot_MTases"/>
</dbReference>
<reference evidence="9 10" key="1">
    <citation type="submission" date="2018-11" db="EMBL/GenBank/DDBJ databases">
        <authorList>
            <person name="Kleinhagauer T."/>
            <person name="Glaeser S.P."/>
            <person name="Spergser J."/>
            <person name="Ruckert C."/>
            <person name="Kaempfer P."/>
            <person name="Busse H.-J."/>
        </authorList>
    </citation>
    <scope>NUCLEOTIDE SEQUENCE [LARGE SCALE GENOMIC DNA]</scope>
    <source>
        <strain evidence="9 10">200CH</strain>
    </source>
</reference>
<evidence type="ECO:0000256" key="4">
    <source>
        <dbReference type="ARBA" id="ARBA00022691"/>
    </source>
</evidence>
<comment type="caution">
    <text evidence="6">Lacks conserved residue(s) required for the propagation of feature annotation.</text>
</comment>